<dbReference type="Gene3D" id="1.20.120.1080">
    <property type="match status" value="1"/>
</dbReference>
<dbReference type="PROSITE" id="PS51194">
    <property type="entry name" value="HELICASE_CTER"/>
    <property type="match status" value="1"/>
</dbReference>
<dbReference type="Proteomes" id="UP000076078">
    <property type="component" value="Unassembled WGS sequence"/>
</dbReference>
<dbReference type="Gene3D" id="3.40.50.300">
    <property type="entry name" value="P-loop containing nucleotide triphosphate hydrolases"/>
    <property type="match status" value="2"/>
</dbReference>
<dbReference type="FunFam" id="3.40.50.300:FF:000594">
    <property type="entry name" value="Pre-mRNA-splicing factor ATP-dependent RNA helicase"/>
    <property type="match status" value="1"/>
</dbReference>
<comment type="catalytic activity">
    <reaction evidence="8">
        <text>ATP + H2O = ADP + phosphate + H(+)</text>
        <dbReference type="Rhea" id="RHEA:13065"/>
        <dbReference type="ChEBI" id="CHEBI:15377"/>
        <dbReference type="ChEBI" id="CHEBI:15378"/>
        <dbReference type="ChEBI" id="CHEBI:30616"/>
        <dbReference type="ChEBI" id="CHEBI:43474"/>
        <dbReference type="ChEBI" id="CHEBI:456216"/>
        <dbReference type="EC" id="3.6.4.13"/>
    </reaction>
</comment>
<dbReference type="STRING" id="361077.A0A151Z6K4"/>
<dbReference type="Pfam" id="PF00271">
    <property type="entry name" value="Helicase_C"/>
    <property type="match status" value="1"/>
</dbReference>
<dbReference type="SMART" id="SM00490">
    <property type="entry name" value="HELICc"/>
    <property type="match status" value="1"/>
</dbReference>
<proteinExistence type="predicted"/>
<dbReference type="Pfam" id="PF00270">
    <property type="entry name" value="DEAD"/>
    <property type="match status" value="1"/>
</dbReference>
<dbReference type="InterPro" id="IPR007502">
    <property type="entry name" value="Helicase-assoc_dom"/>
</dbReference>
<dbReference type="GO" id="GO:0008380">
    <property type="term" value="P:RNA splicing"/>
    <property type="evidence" value="ECO:0007669"/>
    <property type="project" value="UniProtKB-KW"/>
</dbReference>
<dbReference type="OrthoDB" id="10253254at2759"/>
<dbReference type="FunFam" id="3.40.50.300:FF:000007">
    <property type="entry name" value="Pre-mRNA-splicing factor ATP-dependent RNA helicase"/>
    <property type="match status" value="1"/>
</dbReference>
<sequence>MSTNEELKNWVSDNLYEILGYREDLLEEFVISLGKKAKNVKSFLDTLYEQQFPKDEKSERFASQLLDRLPSKVKNITTTTTSTSSTSVKHLNRLNQSLKILEDSDSDEDDNKKQSKSKKKEKKEKKKRKRKRKKGVLERLKMIKVGKIKKKKKVKRRDEENEEDEYEKDQREIQEFNERLKSRDDASTKKKYKDKPNAGQKEEEQRDLDTERIKSRRRFLEMEESKRLELLRREIEDEEELFKDQKLTAEEIREFEKKKKLYEIASQRINDKIDENFYQIPKASEDRKSKEDVLKPRYNENSRESTSSFNPEQKEWEQNRMKQVQTEFGSKKSSQQEEEYDYVFDEEQIQFIAEDSISTTKEISPETIEQIQNIKKLNSQMTMQEVRKSLPIFPYREELIQAVNDYQVLIIVGETGSGKTTQIPQYLHEAGYTKRGKVGCTQPRRVAAMSVAARVADEMSCKLGQEVGYSIRFEDCTSEKTVLQYMTDGMLVREFLTTPDLSNYSVLIIDEAHERTLHTDILFGLVKDIARFRPDLKLLISSATMDADKFSQYFDDAPIFTIPGRKYDVSTLYTQAPEANYVDAVCVTVLQIHVSEPLGDILVFLTGQEEVDTVAEMLQQRTRGLGTKIKELVITRIYSTLPTDLQAKIFEPTPENARKVVLATNIAETSLTIDNIIYVIDTGFCKQKIYNPKSGMESLVVQPCSQASANQRKGRAGRVAPGKCFRLYTAWSFENEMEPNTTPEIQRTNLGNVVLLLKSMGINDLVHFDFMDPPPAETLIKALEQLYALGALNDRGQLTKLGRKMAEFPVDPQLSKMIIASEKYQCTDEILTICAMLTVNNTIFYRPKDKAFQADAAKKTFFHPEGDHLTLLQVYNQWRETGYATQWCFENFIQHRSMKRAKDVREQLEGLLERVEIPITSSADDTIAIRKAITSGYFYNTAKLEKSGLYRTNKTNQSVQIHPSSALFDAPPKWVVYFELVLTTKEFMRSVIEIQPQWLFEIAPHMYKQSELETESDKKKLPKVMGKSSTSK</sequence>
<dbReference type="PANTHER" id="PTHR18934:SF83">
    <property type="entry name" value="PRE-MRNA-SPLICING FACTOR ATP-DEPENDENT RNA HELICASE DHX16"/>
    <property type="match status" value="1"/>
</dbReference>
<dbReference type="AlphaFoldDB" id="A0A151Z6K4"/>
<name>A0A151Z6K4_TIELA</name>
<dbReference type="InterPro" id="IPR014001">
    <property type="entry name" value="Helicase_ATP-bd"/>
</dbReference>
<dbReference type="PROSITE" id="PS00690">
    <property type="entry name" value="DEAH_ATP_HELICASE"/>
    <property type="match status" value="1"/>
</dbReference>
<dbReference type="SMART" id="SM00487">
    <property type="entry name" value="DEXDc"/>
    <property type="match status" value="1"/>
</dbReference>
<feature type="region of interest" description="Disordered" evidence="10">
    <location>
        <begin position="280"/>
        <end position="337"/>
    </location>
</feature>
<dbReference type="EC" id="3.6.4.13" evidence="1"/>
<evidence type="ECO:0000313" key="14">
    <source>
        <dbReference type="Proteomes" id="UP000076078"/>
    </source>
</evidence>
<evidence type="ECO:0000256" key="5">
    <source>
        <dbReference type="ARBA" id="ARBA00022806"/>
    </source>
</evidence>
<keyword evidence="4" id="KW-0378">Hydrolase</keyword>
<keyword evidence="6" id="KW-0067">ATP-binding</keyword>
<evidence type="ECO:0000313" key="13">
    <source>
        <dbReference type="EMBL" id="KYQ89599.1"/>
    </source>
</evidence>
<evidence type="ECO:0000256" key="6">
    <source>
        <dbReference type="ARBA" id="ARBA00022840"/>
    </source>
</evidence>
<dbReference type="Pfam" id="PF21010">
    <property type="entry name" value="HA2_C"/>
    <property type="match status" value="1"/>
</dbReference>
<dbReference type="OMA" id="PLDPMMS"/>
<keyword evidence="2" id="KW-0507">mRNA processing</keyword>
<evidence type="ECO:0000256" key="8">
    <source>
        <dbReference type="ARBA" id="ARBA00047984"/>
    </source>
</evidence>
<dbReference type="InterPro" id="IPR001650">
    <property type="entry name" value="Helicase_C-like"/>
</dbReference>
<dbReference type="GO" id="GO:0003724">
    <property type="term" value="F:RNA helicase activity"/>
    <property type="evidence" value="ECO:0007669"/>
    <property type="project" value="UniProtKB-EC"/>
</dbReference>
<dbReference type="CDD" id="cd18791">
    <property type="entry name" value="SF2_C_RHA"/>
    <property type="match status" value="1"/>
</dbReference>
<dbReference type="PANTHER" id="PTHR18934">
    <property type="entry name" value="ATP-DEPENDENT RNA HELICASE"/>
    <property type="match status" value="1"/>
</dbReference>
<dbReference type="InterPro" id="IPR011709">
    <property type="entry name" value="DEAD-box_helicase_OB_fold"/>
</dbReference>
<evidence type="ECO:0000256" key="3">
    <source>
        <dbReference type="ARBA" id="ARBA00022741"/>
    </source>
</evidence>
<feature type="region of interest" description="Disordered" evidence="10">
    <location>
        <begin position="1012"/>
        <end position="1032"/>
    </location>
</feature>
<dbReference type="PROSITE" id="PS51192">
    <property type="entry name" value="HELICASE_ATP_BIND_1"/>
    <property type="match status" value="1"/>
</dbReference>
<evidence type="ECO:0000256" key="7">
    <source>
        <dbReference type="ARBA" id="ARBA00023187"/>
    </source>
</evidence>
<dbReference type="Pfam" id="PF04408">
    <property type="entry name" value="WHD_HA2"/>
    <property type="match status" value="1"/>
</dbReference>
<dbReference type="SUPFAM" id="SSF52540">
    <property type="entry name" value="P-loop containing nucleoside triphosphate hydrolases"/>
    <property type="match status" value="1"/>
</dbReference>
<keyword evidence="7" id="KW-0508">mRNA splicing</keyword>
<evidence type="ECO:0000256" key="10">
    <source>
        <dbReference type="SAM" id="MobiDB-lite"/>
    </source>
</evidence>
<feature type="domain" description="Helicase ATP-binding" evidence="11">
    <location>
        <begin position="400"/>
        <end position="563"/>
    </location>
</feature>
<evidence type="ECO:0000256" key="4">
    <source>
        <dbReference type="ARBA" id="ARBA00022801"/>
    </source>
</evidence>
<dbReference type="Pfam" id="PF07717">
    <property type="entry name" value="OB_NTP_bind"/>
    <property type="match status" value="1"/>
</dbReference>
<keyword evidence="3" id="KW-0547">Nucleotide-binding</keyword>
<dbReference type="GO" id="GO:0016787">
    <property type="term" value="F:hydrolase activity"/>
    <property type="evidence" value="ECO:0007669"/>
    <property type="project" value="UniProtKB-KW"/>
</dbReference>
<keyword evidence="5 13" id="KW-0347">Helicase</keyword>
<feature type="region of interest" description="Disordered" evidence="10">
    <location>
        <begin position="102"/>
        <end position="216"/>
    </location>
</feature>
<gene>
    <name evidence="13" type="ORF">DLAC_09556</name>
</gene>
<dbReference type="EMBL" id="LODT01000039">
    <property type="protein sequence ID" value="KYQ89599.1"/>
    <property type="molecule type" value="Genomic_DNA"/>
</dbReference>
<protein>
    <recommendedName>
        <fullName evidence="1">RNA helicase</fullName>
        <ecNumber evidence="1">3.6.4.13</ecNumber>
    </recommendedName>
</protein>
<dbReference type="InterPro" id="IPR048333">
    <property type="entry name" value="HA2_WH"/>
</dbReference>
<feature type="compositionally biased region" description="Basic and acidic residues" evidence="10">
    <location>
        <begin position="168"/>
        <end position="216"/>
    </location>
</feature>
<dbReference type="GO" id="GO:0071013">
    <property type="term" value="C:catalytic step 2 spliceosome"/>
    <property type="evidence" value="ECO:0007669"/>
    <property type="project" value="TreeGrafter"/>
</dbReference>
<dbReference type="InterPro" id="IPR027417">
    <property type="entry name" value="P-loop_NTPase"/>
</dbReference>
<feature type="compositionally biased region" description="Basic residues" evidence="10">
    <location>
        <begin position="142"/>
        <end position="155"/>
    </location>
</feature>
<keyword evidence="14" id="KW-1185">Reference proteome</keyword>
<feature type="compositionally biased region" description="Basic and acidic residues" evidence="10">
    <location>
        <begin position="283"/>
        <end position="303"/>
    </location>
</feature>
<feature type="coiled-coil region" evidence="9">
    <location>
        <begin position="221"/>
        <end position="248"/>
    </location>
</feature>
<dbReference type="FunFam" id="1.20.120.1080:FF:000001">
    <property type="entry name" value="Pre-mRNA-splicing factor ATP-dependent RNA helicase"/>
    <property type="match status" value="1"/>
</dbReference>
<accession>A0A151Z6K4</accession>
<evidence type="ECO:0000256" key="2">
    <source>
        <dbReference type="ARBA" id="ARBA00022664"/>
    </source>
</evidence>
<evidence type="ECO:0000256" key="1">
    <source>
        <dbReference type="ARBA" id="ARBA00012552"/>
    </source>
</evidence>
<dbReference type="InterPro" id="IPR011545">
    <property type="entry name" value="DEAD/DEAH_box_helicase_dom"/>
</dbReference>
<keyword evidence="9" id="KW-0175">Coiled coil</keyword>
<evidence type="ECO:0000259" key="11">
    <source>
        <dbReference type="PROSITE" id="PS51192"/>
    </source>
</evidence>
<feature type="compositionally biased region" description="Polar residues" evidence="10">
    <location>
        <begin position="321"/>
        <end position="333"/>
    </location>
</feature>
<feature type="domain" description="Helicase C-terminal" evidence="12">
    <location>
        <begin position="588"/>
        <end position="761"/>
    </location>
</feature>
<organism evidence="13 14">
    <name type="scientific">Tieghemostelium lacteum</name>
    <name type="common">Slime mold</name>
    <name type="synonym">Dictyostelium lacteum</name>
    <dbReference type="NCBI Taxonomy" id="361077"/>
    <lineage>
        <taxon>Eukaryota</taxon>
        <taxon>Amoebozoa</taxon>
        <taxon>Evosea</taxon>
        <taxon>Eumycetozoa</taxon>
        <taxon>Dictyostelia</taxon>
        <taxon>Dictyosteliales</taxon>
        <taxon>Raperosteliaceae</taxon>
        <taxon>Tieghemostelium</taxon>
    </lineage>
</organism>
<dbReference type="InterPro" id="IPR002464">
    <property type="entry name" value="DNA/RNA_helicase_DEAH_CS"/>
</dbReference>
<dbReference type="FunCoup" id="A0A151Z6K4">
    <property type="interactions" value="546"/>
</dbReference>
<dbReference type="InParanoid" id="A0A151Z6K4"/>
<comment type="caution">
    <text evidence="13">The sequence shown here is derived from an EMBL/GenBank/DDBJ whole genome shotgun (WGS) entry which is preliminary data.</text>
</comment>
<evidence type="ECO:0000256" key="9">
    <source>
        <dbReference type="SAM" id="Coils"/>
    </source>
</evidence>
<dbReference type="GO" id="GO:0003723">
    <property type="term" value="F:RNA binding"/>
    <property type="evidence" value="ECO:0007669"/>
    <property type="project" value="TreeGrafter"/>
</dbReference>
<reference evidence="13 14" key="1">
    <citation type="submission" date="2015-12" db="EMBL/GenBank/DDBJ databases">
        <title>Dictyostelia acquired genes for synthesis and detection of signals that induce cell-type specialization by lateral gene transfer from prokaryotes.</title>
        <authorList>
            <person name="Gloeckner G."/>
            <person name="Schaap P."/>
        </authorList>
    </citation>
    <scope>NUCLEOTIDE SEQUENCE [LARGE SCALE GENOMIC DNA]</scope>
    <source>
        <strain evidence="13 14">TK</strain>
    </source>
</reference>
<evidence type="ECO:0000259" key="12">
    <source>
        <dbReference type="PROSITE" id="PS51194"/>
    </source>
</evidence>
<dbReference type="GO" id="GO:0005524">
    <property type="term" value="F:ATP binding"/>
    <property type="evidence" value="ECO:0007669"/>
    <property type="project" value="UniProtKB-KW"/>
</dbReference>
<dbReference type="SMART" id="SM00847">
    <property type="entry name" value="HA2"/>
    <property type="match status" value="1"/>
</dbReference>
<feature type="compositionally biased region" description="Basic residues" evidence="10">
    <location>
        <begin position="114"/>
        <end position="134"/>
    </location>
</feature>
<dbReference type="GO" id="GO:0006397">
    <property type="term" value="P:mRNA processing"/>
    <property type="evidence" value="ECO:0007669"/>
    <property type="project" value="UniProtKB-KW"/>
</dbReference>